<organism evidence="2 3">
    <name type="scientific">Coemansia spiralis</name>
    <dbReference type="NCBI Taxonomy" id="417178"/>
    <lineage>
        <taxon>Eukaryota</taxon>
        <taxon>Fungi</taxon>
        <taxon>Fungi incertae sedis</taxon>
        <taxon>Zoopagomycota</taxon>
        <taxon>Kickxellomycotina</taxon>
        <taxon>Kickxellomycetes</taxon>
        <taxon>Kickxellales</taxon>
        <taxon>Kickxellaceae</taxon>
        <taxon>Coemansia</taxon>
    </lineage>
</organism>
<dbReference type="AlphaFoldDB" id="A0A9W8GBV5"/>
<proteinExistence type="predicted"/>
<feature type="region of interest" description="Disordered" evidence="1">
    <location>
        <begin position="86"/>
        <end position="108"/>
    </location>
</feature>
<evidence type="ECO:0000313" key="3">
    <source>
        <dbReference type="Proteomes" id="UP001151518"/>
    </source>
</evidence>
<reference evidence="2" key="1">
    <citation type="submission" date="2022-07" db="EMBL/GenBank/DDBJ databases">
        <title>Phylogenomic reconstructions and comparative analyses of Kickxellomycotina fungi.</title>
        <authorList>
            <person name="Reynolds N.K."/>
            <person name="Stajich J.E."/>
            <person name="Barry K."/>
            <person name="Grigoriev I.V."/>
            <person name="Crous P."/>
            <person name="Smith M.E."/>
        </authorList>
    </citation>
    <scope>NUCLEOTIDE SEQUENCE</scope>
    <source>
        <strain evidence="2">NRRL 3115</strain>
    </source>
</reference>
<name>A0A9W8GBV5_9FUNG</name>
<feature type="compositionally biased region" description="Basic and acidic residues" evidence="1">
    <location>
        <begin position="97"/>
        <end position="107"/>
    </location>
</feature>
<protein>
    <submittedName>
        <fullName evidence="2">Uncharacterized protein</fullName>
    </submittedName>
</protein>
<dbReference type="EMBL" id="JANBTW010000013">
    <property type="protein sequence ID" value="KAJ2679315.1"/>
    <property type="molecule type" value="Genomic_DNA"/>
</dbReference>
<feature type="region of interest" description="Disordered" evidence="1">
    <location>
        <begin position="147"/>
        <end position="176"/>
    </location>
</feature>
<comment type="caution">
    <text evidence="2">The sequence shown here is derived from an EMBL/GenBank/DDBJ whole genome shotgun (WGS) entry which is preliminary data.</text>
</comment>
<accession>A0A9W8GBV5</accession>
<sequence length="176" mass="20995">MARQTKWYPDAYTEAMMQRCPRGCEEIETQAHMLPYARGSAVQTPSQEELRQRWGPQLSRVAAEYAFRLTPSLQITDEWQLATKEALKRDKRQQQQTKDKQWRDPRKLKTAMQMQVTERIEFLYVQWKERNDMQIHREDTTAVRARRRREIMRQSRTSGRSRDNRTAVVPPIAGSR</sequence>
<dbReference type="Proteomes" id="UP001151518">
    <property type="component" value="Unassembled WGS sequence"/>
</dbReference>
<evidence type="ECO:0000256" key="1">
    <source>
        <dbReference type="SAM" id="MobiDB-lite"/>
    </source>
</evidence>
<dbReference type="OrthoDB" id="5583577at2759"/>
<gene>
    <name evidence="2" type="ORF">GGI25_001671</name>
</gene>
<evidence type="ECO:0000313" key="2">
    <source>
        <dbReference type="EMBL" id="KAJ2679315.1"/>
    </source>
</evidence>